<feature type="region of interest" description="Disordered" evidence="1">
    <location>
        <begin position="1"/>
        <end position="23"/>
    </location>
</feature>
<dbReference type="Proteomes" id="UP001597478">
    <property type="component" value="Unassembled WGS sequence"/>
</dbReference>
<keyword evidence="3" id="KW-1185">Reference proteome</keyword>
<comment type="caution">
    <text evidence="2">The sequence shown here is derived from an EMBL/GenBank/DDBJ whole genome shotgun (WGS) entry which is preliminary data.</text>
</comment>
<evidence type="ECO:0000313" key="2">
    <source>
        <dbReference type="EMBL" id="MFD2799074.1"/>
    </source>
</evidence>
<protein>
    <submittedName>
        <fullName evidence="2">Uncharacterized protein</fullName>
    </submittedName>
</protein>
<evidence type="ECO:0000313" key="3">
    <source>
        <dbReference type="Proteomes" id="UP001597478"/>
    </source>
</evidence>
<organism evidence="2 3">
    <name type="scientific">Prauserella oleivorans</name>
    <dbReference type="NCBI Taxonomy" id="1478153"/>
    <lineage>
        <taxon>Bacteria</taxon>
        <taxon>Bacillati</taxon>
        <taxon>Actinomycetota</taxon>
        <taxon>Actinomycetes</taxon>
        <taxon>Pseudonocardiales</taxon>
        <taxon>Pseudonocardiaceae</taxon>
        <taxon>Prauserella</taxon>
    </lineage>
</organism>
<evidence type="ECO:0000256" key="1">
    <source>
        <dbReference type="SAM" id="MobiDB-lite"/>
    </source>
</evidence>
<reference evidence="3" key="1">
    <citation type="journal article" date="2019" name="Int. J. Syst. Evol. Microbiol.">
        <title>The Global Catalogue of Microorganisms (GCM) 10K type strain sequencing project: providing services to taxonomists for standard genome sequencing and annotation.</title>
        <authorList>
            <consortium name="The Broad Institute Genomics Platform"/>
            <consortium name="The Broad Institute Genome Sequencing Center for Infectious Disease"/>
            <person name="Wu L."/>
            <person name="Ma J."/>
        </authorList>
    </citation>
    <scope>NUCLEOTIDE SEQUENCE [LARGE SCALE GENOMIC DNA]</scope>
    <source>
        <strain evidence="3">IBRC-M 10906</strain>
    </source>
</reference>
<proteinExistence type="predicted"/>
<dbReference type="EMBL" id="JBHUOF010000007">
    <property type="protein sequence ID" value="MFD2799074.1"/>
    <property type="molecule type" value="Genomic_DNA"/>
</dbReference>
<accession>A0ABW5W545</accession>
<sequence length="120" mass="13325">MPAKRDPAAPHSRYNGRRGAGGRDIKLLPAEGCDLPIPRMPPGRKWSRDERARWRELWKSPQATQWDDSARGTVAALIAYETAIFDGSASAWQAQEARYAAESLGLTPKAMHALGWRIAE</sequence>
<gene>
    <name evidence="2" type="ORF">ACFS2C_06685</name>
</gene>
<name>A0ABW5W545_9PSEU</name>
<dbReference type="RefSeq" id="WP_377386525.1">
    <property type="nucleotide sequence ID" value="NZ_JBHSAN010000006.1"/>
</dbReference>